<dbReference type="GO" id="GO:0005524">
    <property type="term" value="F:ATP binding"/>
    <property type="evidence" value="ECO:0007669"/>
    <property type="project" value="UniProtKB-KW"/>
</dbReference>
<dbReference type="GO" id="GO:0009378">
    <property type="term" value="F:four-way junction helicase activity"/>
    <property type="evidence" value="ECO:0007669"/>
    <property type="project" value="TreeGrafter"/>
</dbReference>
<evidence type="ECO:0000313" key="11">
    <source>
        <dbReference type="Proteomes" id="UP000504637"/>
    </source>
</evidence>
<dbReference type="InterPro" id="IPR001650">
    <property type="entry name" value="Helicase_C-like"/>
</dbReference>
<dbReference type="Pfam" id="PF00271">
    <property type="entry name" value="Helicase_C"/>
    <property type="match status" value="1"/>
</dbReference>
<sequence>MPGPSRKRSGSKVRPDLDFTLRKIFGKDSFRPVQREVIEAALAGHDVYLQAATSFGKSLCFQLPAVVDFGITIVISPLLALMSNQMAGLRAANIRVETLNSSTPMEKKDLIMDDLKSGHPMTRLLYVTPEYCLGERFRDTMKIVNGQQELARIAIDEAHCISEWGHDFRTAFKELKWFKKEFPNVPMICCTATATARVREDIITTLNLNHTTLKSFTMTTARPNLHYEVRYTSYSEDRYTSDFLPWLRAIHTRRQTHPARSAELLAASERPTNVSGIIYTLTRAETEHLAARLTADGIGAKPYHAGLHSDLKAAHLAGWVANKPGHDIMVATTAFGMGIDKANVRFVVHWSLPKSFEGYYQEAGRAGRDGKASVCRLYYSREDRDRGVALFTREQQRNSHAAKNSSGGGMTASGRQSVEMRGRSLQALIAYCENVGACRHKLIAKYFGEEEGDGSGTAVKCEWACDWHKDPGLLKRRKELGLADEEWCATQRETGAYGEYDDYD</sequence>
<evidence type="ECO:0000256" key="1">
    <source>
        <dbReference type="ARBA" id="ARBA00005446"/>
    </source>
</evidence>
<reference evidence="12" key="3">
    <citation type="submission" date="2025-08" db="UniProtKB">
        <authorList>
            <consortium name="RefSeq"/>
        </authorList>
    </citation>
    <scope>IDENTIFICATION</scope>
    <source>
        <strain evidence="12">CBS 342.82</strain>
    </source>
</reference>
<feature type="domain" description="Helicase C-terminal" evidence="10">
    <location>
        <begin position="242"/>
        <end position="411"/>
    </location>
</feature>
<dbReference type="PANTHER" id="PTHR13710:SF152">
    <property type="entry name" value="ATP-DEPENDENT DNA HELICASE Q5"/>
    <property type="match status" value="1"/>
</dbReference>
<feature type="domain" description="Helicase ATP-binding" evidence="9">
    <location>
        <begin position="38"/>
        <end position="212"/>
    </location>
</feature>
<dbReference type="InterPro" id="IPR004589">
    <property type="entry name" value="DNA_helicase_ATP-dep_RecQ"/>
</dbReference>
<accession>A0A6J3LXK4</accession>
<keyword evidence="3 7" id="KW-0378">Hydrolase</keyword>
<dbReference type="NCBIfam" id="TIGR00614">
    <property type="entry name" value="recQ_fam"/>
    <property type="match status" value="1"/>
</dbReference>
<comment type="similarity">
    <text evidence="1 7">Belongs to the helicase family. RecQ subfamily.</text>
</comment>
<dbReference type="GO" id="GO:0043138">
    <property type="term" value="F:3'-5' DNA helicase activity"/>
    <property type="evidence" value="ECO:0007669"/>
    <property type="project" value="UniProtKB-EC"/>
</dbReference>
<reference evidence="12" key="1">
    <citation type="submission" date="2020-01" db="EMBL/GenBank/DDBJ databases">
        <authorList>
            <consortium name="DOE Joint Genome Institute"/>
            <person name="Haridas S."/>
            <person name="Albert R."/>
            <person name="Binder M."/>
            <person name="Bloem J."/>
            <person name="Labutti K."/>
            <person name="Salamov A."/>
            <person name="Andreopoulos B."/>
            <person name="Baker S.E."/>
            <person name="Barry K."/>
            <person name="Bills G."/>
            <person name="Bluhm B.H."/>
            <person name="Cannon C."/>
            <person name="Castanera R."/>
            <person name="Culley D.E."/>
            <person name="Daum C."/>
            <person name="Ezra D."/>
            <person name="Gonzalez J.B."/>
            <person name="Henrissat B."/>
            <person name="Kuo A."/>
            <person name="Liang C."/>
            <person name="Lipzen A."/>
            <person name="Lutzoni F."/>
            <person name="Magnuson J."/>
            <person name="Mondo S."/>
            <person name="Nolan M."/>
            <person name="Ohm R."/>
            <person name="Pangilinan J."/>
            <person name="Park H.-J."/>
            <person name="Ramirez L."/>
            <person name="Alfaro M."/>
            <person name="Sun H."/>
            <person name="Tritt A."/>
            <person name="Yoshinaga Y."/>
            <person name="Zwiers L.-H."/>
            <person name="Turgeon B.G."/>
            <person name="Goodwin S.B."/>
            <person name="Spatafora J.W."/>
            <person name="Crous P.W."/>
            <person name="Grigoriev I.V."/>
        </authorList>
    </citation>
    <scope>NUCLEOTIDE SEQUENCE</scope>
    <source>
        <strain evidence="12">CBS 342.82</strain>
    </source>
</reference>
<evidence type="ECO:0000256" key="5">
    <source>
        <dbReference type="ARBA" id="ARBA00022840"/>
    </source>
</evidence>
<keyword evidence="11" id="KW-1185">Reference proteome</keyword>
<feature type="region of interest" description="Disordered" evidence="8">
    <location>
        <begin position="393"/>
        <end position="415"/>
    </location>
</feature>
<evidence type="ECO:0000313" key="12">
    <source>
        <dbReference type="RefSeq" id="XP_033457439.1"/>
    </source>
</evidence>
<evidence type="ECO:0000256" key="4">
    <source>
        <dbReference type="ARBA" id="ARBA00022806"/>
    </source>
</evidence>
<dbReference type="AlphaFoldDB" id="A0A6J3LXK4"/>
<dbReference type="Proteomes" id="UP000504637">
    <property type="component" value="Unplaced"/>
</dbReference>
<proteinExistence type="inferred from homology"/>
<dbReference type="SUPFAM" id="SSF52540">
    <property type="entry name" value="P-loop containing nucleoside triphosphate hydrolases"/>
    <property type="match status" value="1"/>
</dbReference>
<dbReference type="PROSITE" id="PS51192">
    <property type="entry name" value="HELICASE_ATP_BIND_1"/>
    <property type="match status" value="1"/>
</dbReference>
<keyword evidence="2 7" id="KW-0547">Nucleotide-binding</keyword>
<dbReference type="GO" id="GO:0005694">
    <property type="term" value="C:chromosome"/>
    <property type="evidence" value="ECO:0007669"/>
    <property type="project" value="TreeGrafter"/>
</dbReference>
<evidence type="ECO:0000256" key="2">
    <source>
        <dbReference type="ARBA" id="ARBA00022741"/>
    </source>
</evidence>
<dbReference type="InterPro" id="IPR027417">
    <property type="entry name" value="P-loop_NTPase"/>
</dbReference>
<comment type="catalytic activity">
    <reaction evidence="7">
        <text>ATP + H2O = ADP + phosphate + H(+)</text>
        <dbReference type="Rhea" id="RHEA:13065"/>
        <dbReference type="ChEBI" id="CHEBI:15377"/>
        <dbReference type="ChEBI" id="CHEBI:15378"/>
        <dbReference type="ChEBI" id="CHEBI:30616"/>
        <dbReference type="ChEBI" id="CHEBI:43474"/>
        <dbReference type="ChEBI" id="CHEBI:456216"/>
    </reaction>
</comment>
<comment type="catalytic activity">
    <reaction evidence="6 7">
        <text>Couples ATP hydrolysis with the unwinding of duplex DNA by translocating in the 3'-5' direction.</text>
        <dbReference type="EC" id="5.6.2.4"/>
    </reaction>
</comment>
<dbReference type="OrthoDB" id="10261556at2759"/>
<dbReference type="Pfam" id="PF00270">
    <property type="entry name" value="DEAD"/>
    <property type="match status" value="1"/>
</dbReference>
<evidence type="ECO:0000256" key="6">
    <source>
        <dbReference type="ARBA" id="ARBA00034617"/>
    </source>
</evidence>
<dbReference type="Gene3D" id="3.40.50.300">
    <property type="entry name" value="P-loop containing nucleotide triphosphate hydrolases"/>
    <property type="match status" value="2"/>
</dbReference>
<dbReference type="SMART" id="SM00487">
    <property type="entry name" value="DEXDc"/>
    <property type="match status" value="1"/>
</dbReference>
<evidence type="ECO:0000256" key="3">
    <source>
        <dbReference type="ARBA" id="ARBA00022801"/>
    </source>
</evidence>
<dbReference type="SMART" id="SM00490">
    <property type="entry name" value="HELICc"/>
    <property type="match status" value="1"/>
</dbReference>
<keyword evidence="4 7" id="KW-0347">Helicase</keyword>
<keyword evidence="5 7" id="KW-0067">ATP-binding</keyword>
<organism evidence="12">
    <name type="scientific">Dissoconium aciculare CBS 342.82</name>
    <dbReference type="NCBI Taxonomy" id="1314786"/>
    <lineage>
        <taxon>Eukaryota</taxon>
        <taxon>Fungi</taxon>
        <taxon>Dikarya</taxon>
        <taxon>Ascomycota</taxon>
        <taxon>Pezizomycotina</taxon>
        <taxon>Dothideomycetes</taxon>
        <taxon>Dothideomycetidae</taxon>
        <taxon>Mycosphaerellales</taxon>
        <taxon>Dissoconiaceae</taxon>
        <taxon>Dissoconium</taxon>
    </lineage>
</organism>
<dbReference type="CDD" id="cd17920">
    <property type="entry name" value="DEXHc_RecQ"/>
    <property type="match status" value="1"/>
</dbReference>
<dbReference type="InterPro" id="IPR032284">
    <property type="entry name" value="RecQ_Zn-bd"/>
</dbReference>
<dbReference type="PROSITE" id="PS51194">
    <property type="entry name" value="HELICASE_CTER"/>
    <property type="match status" value="1"/>
</dbReference>
<dbReference type="GO" id="GO:0016787">
    <property type="term" value="F:hydrolase activity"/>
    <property type="evidence" value="ECO:0007669"/>
    <property type="project" value="UniProtKB-KW"/>
</dbReference>
<dbReference type="GO" id="GO:0005737">
    <property type="term" value="C:cytoplasm"/>
    <property type="evidence" value="ECO:0007669"/>
    <property type="project" value="TreeGrafter"/>
</dbReference>
<dbReference type="RefSeq" id="XP_033457439.1">
    <property type="nucleotide sequence ID" value="XM_033606862.1"/>
</dbReference>
<dbReference type="InterPro" id="IPR011545">
    <property type="entry name" value="DEAD/DEAH_box_helicase_dom"/>
</dbReference>
<evidence type="ECO:0000256" key="7">
    <source>
        <dbReference type="RuleBase" id="RU364117"/>
    </source>
</evidence>
<dbReference type="PANTHER" id="PTHR13710">
    <property type="entry name" value="DNA HELICASE RECQ FAMILY MEMBER"/>
    <property type="match status" value="1"/>
</dbReference>
<gene>
    <name evidence="12" type="ORF">K489DRAFT_396110</name>
</gene>
<dbReference type="GO" id="GO:0003676">
    <property type="term" value="F:nucleic acid binding"/>
    <property type="evidence" value="ECO:0007669"/>
    <property type="project" value="InterPro"/>
</dbReference>
<dbReference type="EC" id="5.6.2.4" evidence="7"/>
<evidence type="ECO:0000256" key="8">
    <source>
        <dbReference type="SAM" id="MobiDB-lite"/>
    </source>
</evidence>
<dbReference type="GO" id="GO:0000724">
    <property type="term" value="P:double-strand break repair via homologous recombination"/>
    <property type="evidence" value="ECO:0007669"/>
    <property type="project" value="TreeGrafter"/>
</dbReference>
<protein>
    <recommendedName>
        <fullName evidence="7">ATP-dependent DNA helicase</fullName>
        <ecNumber evidence="7">5.6.2.4</ecNumber>
    </recommendedName>
</protein>
<keyword evidence="7" id="KW-0539">Nucleus</keyword>
<dbReference type="GeneID" id="54364662"/>
<dbReference type="InterPro" id="IPR014001">
    <property type="entry name" value="Helicase_ATP-bd"/>
</dbReference>
<comment type="subcellular location">
    <subcellularLocation>
        <location evidence="7">Nucleus</location>
    </subcellularLocation>
</comment>
<evidence type="ECO:0000259" key="10">
    <source>
        <dbReference type="PROSITE" id="PS51194"/>
    </source>
</evidence>
<dbReference type="GO" id="GO:0005634">
    <property type="term" value="C:nucleus"/>
    <property type="evidence" value="ECO:0007669"/>
    <property type="project" value="UniProtKB-SubCell"/>
</dbReference>
<name>A0A6J3LXK4_9PEZI</name>
<reference evidence="12" key="2">
    <citation type="submission" date="2020-04" db="EMBL/GenBank/DDBJ databases">
        <authorList>
            <consortium name="NCBI Genome Project"/>
        </authorList>
    </citation>
    <scope>NUCLEOTIDE SEQUENCE</scope>
    <source>
        <strain evidence="12">CBS 342.82</strain>
    </source>
</reference>
<dbReference type="FunFam" id="3.40.50.300:FF:001834">
    <property type="entry name" value="ATP-dependent DNA helicase"/>
    <property type="match status" value="1"/>
</dbReference>
<evidence type="ECO:0000259" key="9">
    <source>
        <dbReference type="PROSITE" id="PS51192"/>
    </source>
</evidence>
<dbReference type="Pfam" id="PF16124">
    <property type="entry name" value="RecQ_Zn_bind"/>
    <property type="match status" value="1"/>
</dbReference>